<dbReference type="EMBL" id="CP032829">
    <property type="protein sequence ID" value="AYJ85539.1"/>
    <property type="molecule type" value="Genomic_DNA"/>
</dbReference>
<evidence type="ECO:0000313" key="1">
    <source>
        <dbReference type="EMBL" id="AYJ85539.1"/>
    </source>
</evidence>
<sequence length="95" mass="10757">MAAASLLAHPDFISTIRELGVECFAVFTDTKPSEANKREESYNLYRGMQAIEEQLNARVQTQVELVRRIDADNLEDIADYPEDMDDGQHIIIQGD</sequence>
<keyword evidence="2" id="KW-1185">Reference proteome</keyword>
<dbReference type="Proteomes" id="UP000276254">
    <property type="component" value="Chromosome"/>
</dbReference>
<accession>A0A494T882</accession>
<protein>
    <submittedName>
        <fullName evidence="1">Uncharacterized protein</fullName>
    </submittedName>
</protein>
<organism evidence="1 2">
    <name type="scientific">Sphingomonas paeninsulae</name>
    <dbReference type="NCBI Taxonomy" id="2319844"/>
    <lineage>
        <taxon>Bacteria</taxon>
        <taxon>Pseudomonadati</taxon>
        <taxon>Pseudomonadota</taxon>
        <taxon>Alphaproteobacteria</taxon>
        <taxon>Sphingomonadales</taxon>
        <taxon>Sphingomonadaceae</taxon>
        <taxon>Sphingomonas</taxon>
    </lineage>
</organism>
<name>A0A494T882_SPHPE</name>
<dbReference type="OrthoDB" id="7596295at2"/>
<proteinExistence type="predicted"/>
<dbReference type="AlphaFoldDB" id="A0A494T882"/>
<dbReference type="KEGG" id="spha:D3Y57_05520"/>
<gene>
    <name evidence="1" type="ORF">D3Y57_05520</name>
</gene>
<reference evidence="1 2" key="1">
    <citation type="submission" date="2018-09" db="EMBL/GenBank/DDBJ databases">
        <title>Sphingomonas peninsula sp. nov., isolated from fildes peninsula, Antarctic soil.</title>
        <authorList>
            <person name="Yingchao G."/>
        </authorList>
    </citation>
    <scope>NUCLEOTIDE SEQUENCE [LARGE SCALE GENOMIC DNA]</scope>
    <source>
        <strain evidence="1 2">YZ-8</strain>
    </source>
</reference>
<evidence type="ECO:0000313" key="2">
    <source>
        <dbReference type="Proteomes" id="UP000276254"/>
    </source>
</evidence>